<dbReference type="SUPFAM" id="SSF82199">
    <property type="entry name" value="SET domain"/>
    <property type="match status" value="1"/>
</dbReference>
<dbReference type="InterPro" id="IPR001214">
    <property type="entry name" value="SET_dom"/>
</dbReference>
<dbReference type="CDD" id="cd20071">
    <property type="entry name" value="SET_SMYD"/>
    <property type="match status" value="1"/>
</dbReference>
<gene>
    <name evidence="3" type="ORF">B0I35DRAFT_446122</name>
</gene>
<dbReference type="Pfam" id="PF00856">
    <property type="entry name" value="SET"/>
    <property type="match status" value="1"/>
</dbReference>
<dbReference type="PROSITE" id="PS50280">
    <property type="entry name" value="SET"/>
    <property type="match status" value="1"/>
</dbReference>
<evidence type="ECO:0000256" key="1">
    <source>
        <dbReference type="SAM" id="SignalP"/>
    </source>
</evidence>
<evidence type="ECO:0000313" key="3">
    <source>
        <dbReference type="EMBL" id="KAH7303856.1"/>
    </source>
</evidence>
<dbReference type="EMBL" id="JAGPNK010000028">
    <property type="protein sequence ID" value="KAH7303856.1"/>
    <property type="molecule type" value="Genomic_DNA"/>
</dbReference>
<dbReference type="Proteomes" id="UP000813444">
    <property type="component" value="Unassembled WGS sequence"/>
</dbReference>
<feature type="signal peptide" evidence="1">
    <location>
        <begin position="1"/>
        <end position="30"/>
    </location>
</feature>
<name>A0A8K0SCF6_9HYPO</name>
<dbReference type="PANTHER" id="PTHR47332:SF4">
    <property type="entry name" value="SET DOMAIN-CONTAINING PROTEIN 5"/>
    <property type="match status" value="1"/>
</dbReference>
<organism evidence="3 4">
    <name type="scientific">Stachybotrys elegans</name>
    <dbReference type="NCBI Taxonomy" id="80388"/>
    <lineage>
        <taxon>Eukaryota</taxon>
        <taxon>Fungi</taxon>
        <taxon>Dikarya</taxon>
        <taxon>Ascomycota</taxon>
        <taxon>Pezizomycotina</taxon>
        <taxon>Sordariomycetes</taxon>
        <taxon>Hypocreomycetidae</taxon>
        <taxon>Hypocreales</taxon>
        <taxon>Stachybotryaceae</taxon>
        <taxon>Stachybotrys</taxon>
    </lineage>
</organism>
<dbReference type="InterPro" id="IPR053185">
    <property type="entry name" value="SET_domain_protein"/>
</dbReference>
<keyword evidence="1" id="KW-0732">Signal</keyword>
<dbReference type="OrthoDB" id="265717at2759"/>
<accession>A0A8K0SCF6</accession>
<evidence type="ECO:0000313" key="4">
    <source>
        <dbReference type="Proteomes" id="UP000813444"/>
    </source>
</evidence>
<dbReference type="SMART" id="SM00317">
    <property type="entry name" value="SET"/>
    <property type="match status" value="1"/>
</dbReference>
<comment type="caution">
    <text evidence="3">The sequence shown here is derived from an EMBL/GenBank/DDBJ whole genome shotgun (WGS) entry which is preliminary data.</text>
</comment>
<dbReference type="Gene3D" id="2.170.270.10">
    <property type="entry name" value="SET domain"/>
    <property type="match status" value="1"/>
</dbReference>
<keyword evidence="4" id="KW-1185">Reference proteome</keyword>
<sequence length="349" mass="39168">MHVFRLCKTRSSMFISWVVAFLFYVPFTLGSQPLHETSHSCAIDGLSTDTLGLCPYFGGVGYQASFSFETETEEAIPRDEVWVVRPSPGKGRGVFAAQDIARGTHIMEERPLFTGYAIADMTSDIETEFAQLSAEQQTEYLSCHEHKLQGEPESGRLLRILRSNAYTTQEGRIAIYPKVALINHSCQPNVLNADNQNTRIIIAMRDIVKGEEIFTTYIPLLMHTADRNQRLYQYGFQCQCEACKTSESDPRRQQAGMDLKELETALGTGLSKADKQSLTAKAEELARYVEKEGFADYFTKTSNLVVHYAKLAGLKGKARRWARKSLDHHSMIDEDSADSQRAAEILASI</sequence>
<dbReference type="PANTHER" id="PTHR47332">
    <property type="entry name" value="SET DOMAIN-CONTAINING PROTEIN 5"/>
    <property type="match status" value="1"/>
</dbReference>
<evidence type="ECO:0000259" key="2">
    <source>
        <dbReference type="PROSITE" id="PS50280"/>
    </source>
</evidence>
<dbReference type="AlphaFoldDB" id="A0A8K0SCF6"/>
<feature type="domain" description="SET" evidence="2">
    <location>
        <begin position="80"/>
        <end position="218"/>
    </location>
</feature>
<feature type="chain" id="PRO_5035455289" description="SET domain-containing protein" evidence="1">
    <location>
        <begin position="31"/>
        <end position="349"/>
    </location>
</feature>
<dbReference type="InterPro" id="IPR046341">
    <property type="entry name" value="SET_dom_sf"/>
</dbReference>
<reference evidence="3" key="1">
    <citation type="journal article" date="2021" name="Nat. Commun.">
        <title>Genetic determinants of endophytism in the Arabidopsis root mycobiome.</title>
        <authorList>
            <person name="Mesny F."/>
            <person name="Miyauchi S."/>
            <person name="Thiergart T."/>
            <person name="Pickel B."/>
            <person name="Atanasova L."/>
            <person name="Karlsson M."/>
            <person name="Huettel B."/>
            <person name="Barry K.W."/>
            <person name="Haridas S."/>
            <person name="Chen C."/>
            <person name="Bauer D."/>
            <person name="Andreopoulos W."/>
            <person name="Pangilinan J."/>
            <person name="LaButti K."/>
            <person name="Riley R."/>
            <person name="Lipzen A."/>
            <person name="Clum A."/>
            <person name="Drula E."/>
            <person name="Henrissat B."/>
            <person name="Kohler A."/>
            <person name="Grigoriev I.V."/>
            <person name="Martin F.M."/>
            <person name="Hacquard S."/>
        </authorList>
    </citation>
    <scope>NUCLEOTIDE SEQUENCE</scope>
    <source>
        <strain evidence="3">MPI-CAGE-CH-0235</strain>
    </source>
</reference>
<protein>
    <recommendedName>
        <fullName evidence="2">SET domain-containing protein</fullName>
    </recommendedName>
</protein>
<proteinExistence type="predicted"/>